<feature type="coiled-coil region" evidence="4">
    <location>
        <begin position="461"/>
        <end position="502"/>
    </location>
</feature>
<dbReference type="PANTHER" id="PTHR23311:SF5">
    <property type="entry name" value="CENTROSOMAL PROTEIN OF 72 KDA"/>
    <property type="match status" value="1"/>
</dbReference>
<feature type="region of interest" description="Disordered" evidence="5">
    <location>
        <begin position="272"/>
        <end position="393"/>
    </location>
</feature>
<reference evidence="6" key="1">
    <citation type="thesis" date="2021" institute="BYU ScholarsArchive" country="Provo, UT, USA">
        <title>Applications of and Algorithms for Genome Assembly and Genomic Analyses with an Emphasis on Marine Teleosts.</title>
        <authorList>
            <person name="Pickett B.D."/>
        </authorList>
    </citation>
    <scope>NUCLEOTIDE SEQUENCE</scope>
    <source>
        <strain evidence="6">HI-2016</strain>
    </source>
</reference>
<keyword evidence="1" id="KW-0433">Leucine-rich repeat</keyword>
<dbReference type="AlphaFoldDB" id="A0A8T2NBC6"/>
<dbReference type="InterPro" id="IPR055320">
    <property type="entry name" value="CEP72-like"/>
</dbReference>
<dbReference type="PANTHER" id="PTHR23311">
    <property type="entry name" value="HEAT SHOCK REGULATED 2"/>
    <property type="match status" value="1"/>
</dbReference>
<evidence type="ECO:0000256" key="2">
    <source>
        <dbReference type="ARBA" id="ARBA00022737"/>
    </source>
</evidence>
<dbReference type="SUPFAM" id="SSF52058">
    <property type="entry name" value="L domain-like"/>
    <property type="match status" value="1"/>
</dbReference>
<feature type="coiled-coil region" evidence="4">
    <location>
        <begin position="530"/>
        <end position="599"/>
    </location>
</feature>
<evidence type="ECO:0008006" key="8">
    <source>
        <dbReference type="Google" id="ProtNLM"/>
    </source>
</evidence>
<sequence length="632" mass="71467">MLQASTFFENMAAEQPGTNQLTITELWIREKLRLQNNCLADVRSVCLPGSYEGKIRHLGNSLKNFVRLKVLDLSHNVLTSVEGLQHLKMLEHLNLYFNRISSLKEVLVLRKLKALRELDLRLNPVVKNCVDYRLQLVYTLSNLRMLDDCPIRDGERKACLQHFSCQSVVEPEQMPGSISDTADQSSSQPRMTSVNRLTRSLSLLDQSDDQVLNLVTRSNWDLSKPPALTGSVHKEPDSKLYPLCQDNLGSGDQTAEMALVPKQDSFKSILRHPQDSRETGPQPQSSLQPQKGVALAKSDGSVRASEGLRVTFIDAKQMRRHTGPEKDRSQGPSRFPAKGNFTPNPGGSLSPPPPAHVSMLTSQSASPGTTGRSTQDAPAPSPKSPQASVPKEKYRRPLELLLGLVDRHWEGKRSLQHNSKFLTQAIQILSTMERDVLNEDVDVRSLRVKVEALYSERLKLQRDHESQMDSLSAQLKHAERSIEDLDQQLRCTLEENVTLQKQLIRVEQKLLDCGKNGLADSEPAVKQGSGEELRRQLEEMRVEVAQLRERLRQSEKVQELADMLQESHRSLVSTNERLLLELEESRARHRQELEESRARHRAEVEQLHFSFSELSKTFSLMTDVHRNGPQDS</sequence>
<feature type="compositionally biased region" description="Polar residues" evidence="5">
    <location>
        <begin position="176"/>
        <end position="192"/>
    </location>
</feature>
<keyword evidence="2" id="KW-0677">Repeat</keyword>
<organism evidence="6 7">
    <name type="scientific">Albula glossodonta</name>
    <name type="common">roundjaw bonefish</name>
    <dbReference type="NCBI Taxonomy" id="121402"/>
    <lineage>
        <taxon>Eukaryota</taxon>
        <taxon>Metazoa</taxon>
        <taxon>Chordata</taxon>
        <taxon>Craniata</taxon>
        <taxon>Vertebrata</taxon>
        <taxon>Euteleostomi</taxon>
        <taxon>Actinopterygii</taxon>
        <taxon>Neopterygii</taxon>
        <taxon>Teleostei</taxon>
        <taxon>Albuliformes</taxon>
        <taxon>Albulidae</taxon>
        <taxon>Albula</taxon>
    </lineage>
</organism>
<protein>
    <recommendedName>
        <fullName evidence="8">Centrosomal protein of 72 kDa</fullName>
    </recommendedName>
</protein>
<evidence type="ECO:0000313" key="6">
    <source>
        <dbReference type="EMBL" id="KAG9337763.1"/>
    </source>
</evidence>
<dbReference type="PROSITE" id="PS51450">
    <property type="entry name" value="LRR"/>
    <property type="match status" value="2"/>
</dbReference>
<evidence type="ECO:0000256" key="1">
    <source>
        <dbReference type="ARBA" id="ARBA00022614"/>
    </source>
</evidence>
<evidence type="ECO:0000256" key="5">
    <source>
        <dbReference type="SAM" id="MobiDB-lite"/>
    </source>
</evidence>
<dbReference type="Proteomes" id="UP000824540">
    <property type="component" value="Unassembled WGS sequence"/>
</dbReference>
<dbReference type="InterPro" id="IPR032675">
    <property type="entry name" value="LRR_dom_sf"/>
</dbReference>
<comment type="caution">
    <text evidence="6">The sequence shown here is derived from an EMBL/GenBank/DDBJ whole genome shotgun (WGS) entry which is preliminary data.</text>
</comment>
<dbReference type="SMART" id="SM00365">
    <property type="entry name" value="LRR_SD22"/>
    <property type="match status" value="2"/>
</dbReference>
<feature type="compositionally biased region" description="Polar residues" evidence="5">
    <location>
        <begin position="279"/>
        <end position="289"/>
    </location>
</feature>
<feature type="compositionally biased region" description="Polar residues" evidence="5">
    <location>
        <begin position="359"/>
        <end position="376"/>
    </location>
</feature>
<evidence type="ECO:0000256" key="4">
    <source>
        <dbReference type="SAM" id="Coils"/>
    </source>
</evidence>
<keyword evidence="3 4" id="KW-0175">Coiled coil</keyword>
<keyword evidence="7" id="KW-1185">Reference proteome</keyword>
<name>A0A8T2NBC6_9TELE</name>
<evidence type="ECO:0000313" key="7">
    <source>
        <dbReference type="Proteomes" id="UP000824540"/>
    </source>
</evidence>
<dbReference type="Gene3D" id="3.80.10.10">
    <property type="entry name" value="Ribonuclease Inhibitor"/>
    <property type="match status" value="1"/>
</dbReference>
<dbReference type="OrthoDB" id="676979at2759"/>
<dbReference type="InterPro" id="IPR001611">
    <property type="entry name" value="Leu-rich_rpt"/>
</dbReference>
<dbReference type="EMBL" id="JAFBMS010000081">
    <property type="protein sequence ID" value="KAG9337763.1"/>
    <property type="molecule type" value="Genomic_DNA"/>
</dbReference>
<accession>A0A8T2NBC6</accession>
<proteinExistence type="predicted"/>
<gene>
    <name evidence="6" type="ORF">JZ751_028261</name>
</gene>
<evidence type="ECO:0000256" key="3">
    <source>
        <dbReference type="ARBA" id="ARBA00023054"/>
    </source>
</evidence>
<dbReference type="Pfam" id="PF14580">
    <property type="entry name" value="LRR_9"/>
    <property type="match status" value="1"/>
</dbReference>
<feature type="region of interest" description="Disordered" evidence="5">
    <location>
        <begin position="171"/>
        <end position="192"/>
    </location>
</feature>